<accession>A0A0L0H8S8</accession>
<feature type="region of interest" description="Disordered" evidence="2">
    <location>
        <begin position="346"/>
        <end position="436"/>
    </location>
</feature>
<dbReference type="AlphaFoldDB" id="A0A0L0H8S8"/>
<feature type="compositionally biased region" description="Low complexity" evidence="2">
    <location>
        <begin position="20"/>
        <end position="31"/>
    </location>
</feature>
<keyword evidence="4" id="KW-1185">Reference proteome</keyword>
<dbReference type="InParanoid" id="A0A0L0H8S8"/>
<dbReference type="OrthoDB" id="2158610at2759"/>
<dbReference type="GeneID" id="27690498"/>
<organism evidence="3 4">
    <name type="scientific">Spizellomyces punctatus (strain DAOM BR117)</name>
    <dbReference type="NCBI Taxonomy" id="645134"/>
    <lineage>
        <taxon>Eukaryota</taxon>
        <taxon>Fungi</taxon>
        <taxon>Fungi incertae sedis</taxon>
        <taxon>Chytridiomycota</taxon>
        <taxon>Chytridiomycota incertae sedis</taxon>
        <taxon>Chytridiomycetes</taxon>
        <taxon>Spizellomycetales</taxon>
        <taxon>Spizellomycetaceae</taxon>
        <taxon>Spizellomyces</taxon>
    </lineage>
</organism>
<protein>
    <submittedName>
        <fullName evidence="3">Uncharacterized protein</fullName>
    </submittedName>
</protein>
<dbReference type="EMBL" id="KQ257464">
    <property type="protein sequence ID" value="KNC97344.1"/>
    <property type="molecule type" value="Genomic_DNA"/>
</dbReference>
<feature type="coiled-coil region" evidence="1">
    <location>
        <begin position="155"/>
        <end position="182"/>
    </location>
</feature>
<evidence type="ECO:0000313" key="3">
    <source>
        <dbReference type="EMBL" id="KNC97344.1"/>
    </source>
</evidence>
<dbReference type="RefSeq" id="XP_016605384.1">
    <property type="nucleotide sequence ID" value="XM_016755436.1"/>
</dbReference>
<proteinExistence type="predicted"/>
<sequence length="436" mass="49785">MPPSTVVCERSAPEKARYIPSSLPSSSTPRSIHVRITHEAAYHDDEEEDDLPIGLLPTSSNNPNLSHEDSDDEVSLAVAARLKEAIPEYMRLEEQERELAESEALVKHAEKRMEHLLAEIRGASNEADYLSDKWRQERQFLASALLAPKQRRQALETLRQEEQKARQKVQHLQRHLDTVQSQLSSHTLNYRRLLHVRERLEALYERVFRDAAADFPHEHRLKQGVWALNTRLTALRERREEGANVRREMGILEVSLKDVKARLLKERRRVLRWAVVRGLREGSGSVDDLPPPYTPSADAFALSTSPPYAPITLMRDPICPGDTDHDNSPYLISPTELHLCDATRRRSTGSVLVTTPRRQDPPNDHDDTLSTVSSDEDRPLGFNRHYSTRLHDRRRSASTPPPPQRTRRRPLPLVSLIPGGIPVPVGQEPRDGERRR</sequence>
<evidence type="ECO:0000313" key="4">
    <source>
        <dbReference type="Proteomes" id="UP000053201"/>
    </source>
</evidence>
<reference evidence="3 4" key="1">
    <citation type="submission" date="2009-08" db="EMBL/GenBank/DDBJ databases">
        <title>The Genome Sequence of Spizellomyces punctatus strain DAOM BR117.</title>
        <authorList>
            <consortium name="The Broad Institute Genome Sequencing Platform"/>
            <person name="Russ C."/>
            <person name="Cuomo C."/>
            <person name="Shea T."/>
            <person name="Young S.K."/>
            <person name="Zeng Q."/>
            <person name="Koehrsen M."/>
            <person name="Haas B."/>
            <person name="Borodovsky M."/>
            <person name="Guigo R."/>
            <person name="Alvarado L."/>
            <person name="Berlin A."/>
            <person name="Bochicchio J."/>
            <person name="Borenstein D."/>
            <person name="Chapman S."/>
            <person name="Chen Z."/>
            <person name="Engels R."/>
            <person name="Freedman E."/>
            <person name="Gellesch M."/>
            <person name="Goldberg J."/>
            <person name="Griggs A."/>
            <person name="Gujja S."/>
            <person name="Heiman D."/>
            <person name="Hepburn T."/>
            <person name="Howarth C."/>
            <person name="Jen D."/>
            <person name="Larson L."/>
            <person name="Lewis B."/>
            <person name="Mehta T."/>
            <person name="Park D."/>
            <person name="Pearson M."/>
            <person name="Roberts A."/>
            <person name="Saif S."/>
            <person name="Shenoy N."/>
            <person name="Sisk P."/>
            <person name="Stolte C."/>
            <person name="Sykes S."/>
            <person name="Thomson T."/>
            <person name="Walk T."/>
            <person name="White J."/>
            <person name="Yandava C."/>
            <person name="Burger G."/>
            <person name="Gray M.W."/>
            <person name="Holland P.W.H."/>
            <person name="King N."/>
            <person name="Lang F.B.F."/>
            <person name="Roger A.J."/>
            <person name="Ruiz-Trillo I."/>
            <person name="Lander E."/>
            <person name="Nusbaum C."/>
        </authorList>
    </citation>
    <scope>NUCLEOTIDE SEQUENCE [LARGE SCALE GENOMIC DNA]</scope>
    <source>
        <strain evidence="3 4">DAOM BR117</strain>
    </source>
</reference>
<gene>
    <name evidence="3" type="ORF">SPPG_07272</name>
</gene>
<dbReference type="VEuPathDB" id="FungiDB:SPPG_07272"/>
<feature type="compositionally biased region" description="Basic and acidic residues" evidence="2">
    <location>
        <begin position="357"/>
        <end position="368"/>
    </location>
</feature>
<feature type="coiled-coil region" evidence="1">
    <location>
        <begin position="92"/>
        <end position="126"/>
    </location>
</feature>
<evidence type="ECO:0000256" key="2">
    <source>
        <dbReference type="SAM" id="MobiDB-lite"/>
    </source>
</evidence>
<name>A0A0L0H8S8_SPIPD</name>
<dbReference type="Proteomes" id="UP000053201">
    <property type="component" value="Unassembled WGS sequence"/>
</dbReference>
<feature type="compositionally biased region" description="Basic residues" evidence="2">
    <location>
        <begin position="386"/>
        <end position="396"/>
    </location>
</feature>
<evidence type="ECO:0000256" key="1">
    <source>
        <dbReference type="SAM" id="Coils"/>
    </source>
</evidence>
<keyword evidence="1" id="KW-0175">Coiled coil</keyword>
<feature type="region of interest" description="Disordered" evidence="2">
    <location>
        <begin position="1"/>
        <end position="71"/>
    </location>
</feature>